<evidence type="ECO:0000313" key="2">
    <source>
        <dbReference type="EMBL" id="MEQ2452566.1"/>
    </source>
</evidence>
<feature type="transmembrane region" description="Helical" evidence="1">
    <location>
        <begin position="51"/>
        <end position="72"/>
    </location>
</feature>
<dbReference type="RefSeq" id="WP_349115525.1">
    <property type="nucleotide sequence ID" value="NZ_JBBNFM010000001.1"/>
</dbReference>
<keyword evidence="3" id="KW-1185">Reference proteome</keyword>
<organism evidence="2 3">
    <name type="scientific">Coprococcus ammoniilyticus</name>
    <dbReference type="NCBI Taxonomy" id="2981785"/>
    <lineage>
        <taxon>Bacteria</taxon>
        <taxon>Bacillati</taxon>
        <taxon>Bacillota</taxon>
        <taxon>Clostridia</taxon>
        <taxon>Lachnospirales</taxon>
        <taxon>Lachnospiraceae</taxon>
        <taxon>Coprococcus</taxon>
    </lineage>
</organism>
<feature type="transmembrane region" description="Helical" evidence="1">
    <location>
        <begin position="261"/>
        <end position="278"/>
    </location>
</feature>
<dbReference type="EMBL" id="JBBNFM010000001">
    <property type="protein sequence ID" value="MEQ2452566.1"/>
    <property type="molecule type" value="Genomic_DNA"/>
</dbReference>
<protein>
    <submittedName>
        <fullName evidence="2">Zinc ribbon domain-containing protein</fullName>
    </submittedName>
</protein>
<keyword evidence="1" id="KW-1133">Transmembrane helix</keyword>
<name>A0ABV1EDC4_9FIRM</name>
<keyword evidence="1" id="KW-0812">Transmembrane</keyword>
<accession>A0ABV1EDC4</accession>
<reference evidence="2 3" key="1">
    <citation type="submission" date="2024-04" db="EMBL/GenBank/DDBJ databases">
        <title>Human intestinal bacterial collection.</title>
        <authorList>
            <person name="Pauvert C."/>
            <person name="Hitch T.C.A."/>
            <person name="Clavel T."/>
        </authorList>
    </citation>
    <scope>NUCLEOTIDE SEQUENCE [LARGE SCALE GENOMIC DNA]</scope>
    <source>
        <strain evidence="2 3">CLA-AA-H141</strain>
    </source>
</reference>
<evidence type="ECO:0000313" key="3">
    <source>
        <dbReference type="Proteomes" id="UP001482186"/>
    </source>
</evidence>
<proteinExistence type="predicted"/>
<sequence length="495" mass="56532">MDILPPISNIKRNHPVSLPDATLFPKSIGVLAAGILSASVYTCEIDRTPRFIFLGIGIVLIIIAGILLIRYLNQKRTFKQYTPAWEKHKSIYDDFAIELNQWYDSGLIPKSCDGDTAYALHLQKERLNRKGIRMIHYTTPAKDTNGTSYLTRNTVWYSVDTMDERINRHLRFENTSGTIYDRKSDDIMYEVVVHTPNEAELHHMTMTCPNCGAVNPVAALTQGCPYCSTVFQIKDLFPRVTNTYFIRNNASMKNVNKQGSTIWITILVVFLFTFISFLSDRENPIPASLIMSYFVTLIFGGITGLMLSSILLIIKQFNRDGRKRIPFWSYVTAKGKISRAFAPYDPVFSFEKFEGQIISLIRMTVLADHPENLAFYRGPSFDPYFQDIIEMTYMQALTVNDIHMEGSELCLNLRTWWINYSEQNGMVERRGDCIDITLRRNTAYMEPPGFSITSVHCPACGASFDTVRQRSCPYCGNEYHMENAGFIIEKLALVP</sequence>
<dbReference type="Proteomes" id="UP001482186">
    <property type="component" value="Unassembled WGS sequence"/>
</dbReference>
<evidence type="ECO:0000256" key="1">
    <source>
        <dbReference type="SAM" id="Phobius"/>
    </source>
</evidence>
<keyword evidence="1" id="KW-0472">Membrane</keyword>
<gene>
    <name evidence="2" type="ORF">AAAT04_00700</name>
</gene>
<feature type="transmembrane region" description="Helical" evidence="1">
    <location>
        <begin position="290"/>
        <end position="314"/>
    </location>
</feature>
<comment type="caution">
    <text evidence="2">The sequence shown here is derived from an EMBL/GenBank/DDBJ whole genome shotgun (WGS) entry which is preliminary data.</text>
</comment>